<dbReference type="KEGG" id="pfb:VO64_1921"/>
<evidence type="ECO:0000313" key="3">
    <source>
        <dbReference type="Proteomes" id="UP000033099"/>
    </source>
</evidence>
<name>A0AAU8TWN9_9PSED</name>
<gene>
    <name evidence="2" type="ORF">VO64_1921</name>
</gene>
<protein>
    <submittedName>
        <fullName evidence="2">Uncharacterized protein</fullName>
    </submittedName>
</protein>
<dbReference type="EMBL" id="CP011117">
    <property type="protein sequence ID" value="AKA82467.1"/>
    <property type="molecule type" value="Genomic_DNA"/>
</dbReference>
<feature type="region of interest" description="Disordered" evidence="1">
    <location>
        <begin position="1"/>
        <end position="38"/>
    </location>
</feature>
<evidence type="ECO:0000313" key="2">
    <source>
        <dbReference type="EMBL" id="AKA82467.1"/>
    </source>
</evidence>
<sequence length="38" mass="4127">MESSVKPQGRVKQGSLRAEVGKASPTDEEFAAFESTRD</sequence>
<organism evidence="2 3">
    <name type="scientific">Pseudomonas synxantha</name>
    <dbReference type="NCBI Taxonomy" id="47883"/>
    <lineage>
        <taxon>Bacteria</taxon>
        <taxon>Pseudomonadati</taxon>
        <taxon>Pseudomonadota</taxon>
        <taxon>Gammaproteobacteria</taxon>
        <taxon>Pseudomonadales</taxon>
        <taxon>Pseudomonadaceae</taxon>
        <taxon>Pseudomonas</taxon>
    </lineage>
</organism>
<dbReference type="Proteomes" id="UP000033099">
    <property type="component" value="Chromosome"/>
</dbReference>
<proteinExistence type="predicted"/>
<accession>A0AAU8TWN9</accession>
<evidence type="ECO:0000256" key="1">
    <source>
        <dbReference type="SAM" id="MobiDB-lite"/>
    </source>
</evidence>
<reference evidence="2 3" key="1">
    <citation type="journal article" date="2015" name="Genome Announc.">
        <title>Complete Genome Sequence of Biocontrol Strain Pseudomonas fluorescens LBUM223.</title>
        <authorList>
            <person name="Roquigny R."/>
            <person name="Arseneault T."/>
            <person name="Gadkar V.J."/>
            <person name="Novinscak A."/>
            <person name="Joly D.L."/>
            <person name="Filion M."/>
        </authorList>
    </citation>
    <scope>NUCLEOTIDE SEQUENCE [LARGE SCALE GENOMIC DNA]</scope>
    <source>
        <strain evidence="2 3">LBUM223</strain>
    </source>
</reference>
<dbReference type="AlphaFoldDB" id="A0AAU8TWN9"/>